<dbReference type="OrthoDB" id="1645442at2"/>
<proteinExistence type="predicted"/>
<dbReference type="Pfam" id="PF18029">
    <property type="entry name" value="Glyoxalase_6"/>
    <property type="match status" value="1"/>
</dbReference>
<sequence length="124" mass="13622">MPSAIAELSAVSLDCTEPPALAAFYSALTGGEMTHDNPEASAIVLPGGPQIIFLRVPGYRPPTWPQGDRPQQFHLDFDVDDLDEAERAVLELGGAKPDFQPNPERWRVMTDPAGHPFCLCPRRR</sequence>
<evidence type="ECO:0000313" key="3">
    <source>
        <dbReference type="Proteomes" id="UP000294513"/>
    </source>
</evidence>
<organism evidence="2 3">
    <name type="scientific">Actinomadura rubrisoli</name>
    <dbReference type="NCBI Taxonomy" id="2530368"/>
    <lineage>
        <taxon>Bacteria</taxon>
        <taxon>Bacillati</taxon>
        <taxon>Actinomycetota</taxon>
        <taxon>Actinomycetes</taxon>
        <taxon>Streptosporangiales</taxon>
        <taxon>Thermomonosporaceae</taxon>
        <taxon>Actinomadura</taxon>
    </lineage>
</organism>
<accession>A0A4R5A8Y9</accession>
<reference evidence="2 3" key="1">
    <citation type="submission" date="2019-03" db="EMBL/GenBank/DDBJ databases">
        <title>Draft genome sequences of novel Actinobacteria.</title>
        <authorList>
            <person name="Sahin N."/>
            <person name="Ay H."/>
            <person name="Saygin H."/>
        </authorList>
    </citation>
    <scope>NUCLEOTIDE SEQUENCE [LARGE SCALE GENOMIC DNA]</scope>
    <source>
        <strain evidence="2 3">H3C3</strain>
    </source>
</reference>
<dbReference type="EMBL" id="SMKU01000393">
    <property type="protein sequence ID" value="TDD66152.1"/>
    <property type="molecule type" value="Genomic_DNA"/>
</dbReference>
<evidence type="ECO:0000313" key="2">
    <source>
        <dbReference type="EMBL" id="TDD66152.1"/>
    </source>
</evidence>
<dbReference type="RefSeq" id="WP_131902717.1">
    <property type="nucleotide sequence ID" value="NZ_SMKU01000393.1"/>
</dbReference>
<protein>
    <submittedName>
        <fullName evidence="2">VOC family protein</fullName>
    </submittedName>
</protein>
<dbReference type="CDD" id="cd06587">
    <property type="entry name" value="VOC"/>
    <property type="match status" value="1"/>
</dbReference>
<feature type="domain" description="VOC" evidence="1">
    <location>
        <begin position="7"/>
        <end position="122"/>
    </location>
</feature>
<dbReference type="PROSITE" id="PS51819">
    <property type="entry name" value="VOC"/>
    <property type="match status" value="1"/>
</dbReference>
<dbReference type="SUPFAM" id="SSF54593">
    <property type="entry name" value="Glyoxalase/Bleomycin resistance protein/Dihydroxybiphenyl dioxygenase"/>
    <property type="match status" value="1"/>
</dbReference>
<gene>
    <name evidence="2" type="ORF">E1298_40655</name>
</gene>
<dbReference type="AlphaFoldDB" id="A0A4R5A8Y9"/>
<dbReference type="Proteomes" id="UP000294513">
    <property type="component" value="Unassembled WGS sequence"/>
</dbReference>
<dbReference type="PANTHER" id="PTHR35908">
    <property type="entry name" value="HYPOTHETICAL FUSION PROTEIN"/>
    <property type="match status" value="1"/>
</dbReference>
<dbReference type="InterPro" id="IPR041581">
    <property type="entry name" value="Glyoxalase_6"/>
</dbReference>
<keyword evidence="3" id="KW-1185">Reference proteome</keyword>
<name>A0A4R5A8Y9_9ACTN</name>
<comment type="caution">
    <text evidence="2">The sequence shown here is derived from an EMBL/GenBank/DDBJ whole genome shotgun (WGS) entry which is preliminary data.</text>
</comment>
<evidence type="ECO:0000259" key="1">
    <source>
        <dbReference type="PROSITE" id="PS51819"/>
    </source>
</evidence>
<dbReference type="Gene3D" id="3.10.180.10">
    <property type="entry name" value="2,3-Dihydroxybiphenyl 1,2-Dioxygenase, domain 1"/>
    <property type="match status" value="1"/>
</dbReference>
<dbReference type="PANTHER" id="PTHR35908:SF1">
    <property type="entry name" value="CONSERVED PROTEIN"/>
    <property type="match status" value="1"/>
</dbReference>
<dbReference type="InterPro" id="IPR037523">
    <property type="entry name" value="VOC_core"/>
</dbReference>
<dbReference type="InterPro" id="IPR029068">
    <property type="entry name" value="Glyas_Bleomycin-R_OHBP_Dase"/>
</dbReference>